<gene>
    <name evidence="3" type="ORF">N803_14920</name>
</gene>
<feature type="domain" description="DUF4328" evidence="2">
    <location>
        <begin position="79"/>
        <end position="197"/>
    </location>
</feature>
<reference evidence="3 4" key="1">
    <citation type="submission" date="2013-08" db="EMBL/GenBank/DDBJ databases">
        <title>The genome sequence of Knoellia subterranea.</title>
        <authorList>
            <person name="Zhu W."/>
            <person name="Wang G."/>
        </authorList>
    </citation>
    <scope>NUCLEOTIDE SEQUENCE [LARGE SCALE GENOMIC DNA]</scope>
    <source>
        <strain evidence="3 4">KCTC 19937</strain>
    </source>
</reference>
<dbReference type="AlphaFoldDB" id="A0A0A0JIP5"/>
<feature type="transmembrane region" description="Helical" evidence="1">
    <location>
        <begin position="51"/>
        <end position="75"/>
    </location>
</feature>
<comment type="caution">
    <text evidence="3">The sequence shown here is derived from an EMBL/GenBank/DDBJ whole genome shotgun (WGS) entry which is preliminary data.</text>
</comment>
<dbReference type="Proteomes" id="UP000030011">
    <property type="component" value="Unassembled WGS sequence"/>
</dbReference>
<proteinExistence type="predicted"/>
<keyword evidence="4" id="KW-1185">Reference proteome</keyword>
<feature type="transmembrane region" description="Helical" evidence="1">
    <location>
        <begin position="134"/>
        <end position="154"/>
    </location>
</feature>
<organism evidence="3 4">
    <name type="scientific">Knoellia subterranea KCTC 19937</name>
    <dbReference type="NCBI Taxonomy" id="1385521"/>
    <lineage>
        <taxon>Bacteria</taxon>
        <taxon>Bacillati</taxon>
        <taxon>Actinomycetota</taxon>
        <taxon>Actinomycetes</taxon>
        <taxon>Micrococcales</taxon>
        <taxon>Intrasporangiaceae</taxon>
        <taxon>Knoellia</taxon>
    </lineage>
</organism>
<evidence type="ECO:0000313" key="4">
    <source>
        <dbReference type="Proteomes" id="UP000030011"/>
    </source>
</evidence>
<keyword evidence="1" id="KW-1133">Transmembrane helix</keyword>
<dbReference type="STRING" id="1385521.N803_14920"/>
<keyword evidence="1" id="KW-0812">Transmembrane</keyword>
<evidence type="ECO:0000313" key="3">
    <source>
        <dbReference type="EMBL" id="KGN37290.1"/>
    </source>
</evidence>
<evidence type="ECO:0000259" key="2">
    <source>
        <dbReference type="Pfam" id="PF14219"/>
    </source>
</evidence>
<accession>A0A0A0JIP5</accession>
<feature type="transmembrane region" description="Helical" evidence="1">
    <location>
        <begin position="87"/>
        <end position="114"/>
    </location>
</feature>
<sequence length="235" mass="25262">MDNSAAVFAIPATLIDMTTSIPTSVRLTSHADDRRGAHRSHTRRPRPDLPLWFGRATTTLYAVSAGLAAVFAGLAGLAQIGSASGGLFGFAAQVVGILQTGLVLGAGAWCFVAAGTRRVDPTTEQFNREWFLVAWFIPVAHILVPHRMFGDLWASAKWQQSDRRGANSPLAPRPWVMSAWATAWGASFVWALTVFFRDVDTTFLVVYLCLAGLSTALLGGVVRAMAHELAGHGEQ</sequence>
<feature type="transmembrane region" description="Helical" evidence="1">
    <location>
        <begin position="175"/>
        <end position="196"/>
    </location>
</feature>
<dbReference type="InterPro" id="IPR025565">
    <property type="entry name" value="DUF4328"/>
</dbReference>
<name>A0A0A0JIP5_9MICO</name>
<dbReference type="Pfam" id="PF14219">
    <property type="entry name" value="DUF4328"/>
    <property type="match status" value="1"/>
</dbReference>
<dbReference type="EMBL" id="AVPK01000006">
    <property type="protein sequence ID" value="KGN37290.1"/>
    <property type="molecule type" value="Genomic_DNA"/>
</dbReference>
<protein>
    <recommendedName>
        <fullName evidence="2">DUF4328 domain-containing protein</fullName>
    </recommendedName>
</protein>
<feature type="transmembrane region" description="Helical" evidence="1">
    <location>
        <begin position="202"/>
        <end position="222"/>
    </location>
</feature>
<keyword evidence="1" id="KW-0472">Membrane</keyword>
<evidence type="ECO:0000256" key="1">
    <source>
        <dbReference type="SAM" id="Phobius"/>
    </source>
</evidence>